<sequence>MYRFETITIEALENLDYKANFPTNRFEWISCWYEVFKKVENNIVGFNKKPYIITVYKGEELVAIVPLVKLVRKYLKFIRISFLEFLGQQWSSLGNDIMIFGKVDKLFYQELKKWISKNISYDFIFLKYIPKQSELETCYHLFHYSVAPSLQLNNYEGYQDFTKKIYSKKFREELKRTSRKLRRENLEYTIEVREINQENLESIKHISRSKKIDGKSFLYANSQKEAFHLQVYKSFPSQILLVKLNDEIVAYSTSIDWQGKRLCIDSSFNRKFRKYGIGIHCIDSCISNAFDDAKEKLSLGMGHDSYKFRFCDDIIYYFMCFDFKFTPKALLVLPFLKYRIVKTHEQVQAQVQKLSAHLKIKKKTLHKNGKEVPLLAIEKQIL</sequence>
<evidence type="ECO:0000256" key="1">
    <source>
        <dbReference type="SAM" id="Coils"/>
    </source>
</evidence>
<dbReference type="InterPro" id="IPR038740">
    <property type="entry name" value="BioF2-like_GNAT_dom"/>
</dbReference>
<evidence type="ECO:0000259" key="2">
    <source>
        <dbReference type="Pfam" id="PF13480"/>
    </source>
</evidence>
<accession>A0ABX1WT39</accession>
<proteinExistence type="predicted"/>
<dbReference type="InterPro" id="IPR016181">
    <property type="entry name" value="Acyl_CoA_acyltransferase"/>
</dbReference>
<keyword evidence="4" id="KW-1185">Reference proteome</keyword>
<dbReference type="EMBL" id="RZNH01000006">
    <property type="protein sequence ID" value="NOU59279.1"/>
    <property type="molecule type" value="Genomic_DNA"/>
</dbReference>
<gene>
    <name evidence="3" type="ORF">ELS83_05570</name>
</gene>
<feature type="domain" description="BioF2-like acetyltransferase" evidence="2">
    <location>
        <begin position="168"/>
        <end position="307"/>
    </location>
</feature>
<comment type="caution">
    <text evidence="3">The sequence shown here is derived from an EMBL/GenBank/DDBJ whole genome shotgun (WGS) entry which is preliminary data.</text>
</comment>
<dbReference type="RefSeq" id="WP_171594557.1">
    <property type="nucleotide sequence ID" value="NZ_RZNH01000006.1"/>
</dbReference>
<keyword evidence="1" id="KW-0175">Coiled coil</keyword>
<protein>
    <submittedName>
        <fullName evidence="3">GNAT family N-acetyltransferase</fullName>
    </submittedName>
</protein>
<dbReference type="Proteomes" id="UP000732105">
    <property type="component" value="Unassembled WGS sequence"/>
</dbReference>
<feature type="coiled-coil region" evidence="1">
    <location>
        <begin position="167"/>
        <end position="198"/>
    </location>
</feature>
<organism evidence="3 4">
    <name type="scientific">Marinifilum caeruleilacunae</name>
    <dbReference type="NCBI Taxonomy" id="2499076"/>
    <lineage>
        <taxon>Bacteria</taxon>
        <taxon>Pseudomonadati</taxon>
        <taxon>Bacteroidota</taxon>
        <taxon>Bacteroidia</taxon>
        <taxon>Marinilabiliales</taxon>
        <taxon>Marinifilaceae</taxon>
    </lineage>
</organism>
<evidence type="ECO:0000313" key="4">
    <source>
        <dbReference type="Proteomes" id="UP000732105"/>
    </source>
</evidence>
<dbReference type="Pfam" id="PF13480">
    <property type="entry name" value="Acetyltransf_6"/>
    <property type="match status" value="1"/>
</dbReference>
<reference evidence="3 4" key="1">
    <citation type="submission" date="2018-12" db="EMBL/GenBank/DDBJ databases">
        <title>Marinifilum JC070 sp. nov., a marine bacterium isolated from Yongle Blue Hole in the South China Sea.</title>
        <authorList>
            <person name="Fu T."/>
        </authorList>
    </citation>
    <scope>NUCLEOTIDE SEQUENCE [LARGE SCALE GENOMIC DNA]</scope>
    <source>
        <strain evidence="3 4">JC070</strain>
    </source>
</reference>
<name>A0ABX1WT39_9BACT</name>
<dbReference type="SUPFAM" id="SSF55729">
    <property type="entry name" value="Acyl-CoA N-acyltransferases (Nat)"/>
    <property type="match status" value="1"/>
</dbReference>
<evidence type="ECO:0000313" key="3">
    <source>
        <dbReference type="EMBL" id="NOU59279.1"/>
    </source>
</evidence>